<keyword evidence="1" id="KW-0732">Signal</keyword>
<accession>A0ABW7SUW1</accession>
<feature type="signal peptide" evidence="1">
    <location>
        <begin position="1"/>
        <end position="39"/>
    </location>
</feature>
<dbReference type="Proteomes" id="UP001611075">
    <property type="component" value="Unassembled WGS sequence"/>
</dbReference>
<evidence type="ECO:0000313" key="3">
    <source>
        <dbReference type="Proteomes" id="UP001611075"/>
    </source>
</evidence>
<reference evidence="2 3" key="1">
    <citation type="submission" date="2024-10" db="EMBL/GenBank/DDBJ databases">
        <title>The Natural Products Discovery Center: Release of the First 8490 Sequenced Strains for Exploring Actinobacteria Biosynthetic Diversity.</title>
        <authorList>
            <person name="Kalkreuter E."/>
            <person name="Kautsar S.A."/>
            <person name="Yang D."/>
            <person name="Bader C.D."/>
            <person name="Teijaro C.N."/>
            <person name="Fluegel L."/>
            <person name="Davis C.M."/>
            <person name="Simpson J.R."/>
            <person name="Lauterbach L."/>
            <person name="Steele A.D."/>
            <person name="Gui C."/>
            <person name="Meng S."/>
            <person name="Li G."/>
            <person name="Viehrig K."/>
            <person name="Ye F."/>
            <person name="Su P."/>
            <person name="Kiefer A.F."/>
            <person name="Nichols A."/>
            <person name="Cepeda A.J."/>
            <person name="Yan W."/>
            <person name="Fan B."/>
            <person name="Jiang Y."/>
            <person name="Adhikari A."/>
            <person name="Zheng C.-J."/>
            <person name="Schuster L."/>
            <person name="Cowan T.M."/>
            <person name="Smanski M.J."/>
            <person name="Chevrette M.G."/>
            <person name="De Carvalho L.P.S."/>
            <person name="Shen B."/>
        </authorList>
    </citation>
    <scope>NUCLEOTIDE SEQUENCE [LARGE SCALE GENOMIC DNA]</scope>
    <source>
        <strain evidence="2 3">NPDC021253</strain>
    </source>
</reference>
<gene>
    <name evidence="2" type="ORF">ACH4OY_24360</name>
</gene>
<feature type="chain" id="PRO_5045813011" description="Spore-associated protein A" evidence="1">
    <location>
        <begin position="40"/>
        <end position="159"/>
    </location>
</feature>
<evidence type="ECO:0000256" key="1">
    <source>
        <dbReference type="SAM" id="SignalP"/>
    </source>
</evidence>
<organism evidence="2 3">
    <name type="scientific">Micromonospora rubida</name>
    <dbReference type="NCBI Taxonomy" id="2697657"/>
    <lineage>
        <taxon>Bacteria</taxon>
        <taxon>Bacillati</taxon>
        <taxon>Actinomycetota</taxon>
        <taxon>Actinomycetes</taxon>
        <taxon>Micromonosporales</taxon>
        <taxon>Micromonosporaceae</taxon>
        <taxon>Micromonospora</taxon>
    </lineage>
</organism>
<dbReference type="RefSeq" id="WP_396683333.1">
    <property type="nucleotide sequence ID" value="NZ_JBIRPU010000021.1"/>
</dbReference>
<keyword evidence="3" id="KW-1185">Reference proteome</keyword>
<comment type="caution">
    <text evidence="2">The sequence shown here is derived from an EMBL/GenBank/DDBJ whole genome shotgun (WGS) entry which is preliminary data.</text>
</comment>
<name>A0ABW7SUW1_9ACTN</name>
<sequence>MSIRQKRLLDVLGRRFAAAMVAIAVGMAALLTGPTAAHAADKNPYSASGLCGAGYYVLDVNPQDGDYYIYVLYNRSTGKNCVVTLKQNHLGVKTPVDARVKVQGGSWVVDRGSYSYYAGPVYVSAADKCIQWGGYAYYYPSGGFDPYWIGYESFPEFCG</sequence>
<dbReference type="EMBL" id="JBIRPU010000021">
    <property type="protein sequence ID" value="MFI0795788.1"/>
    <property type="molecule type" value="Genomic_DNA"/>
</dbReference>
<protein>
    <recommendedName>
        <fullName evidence="4">Spore-associated protein A</fullName>
    </recommendedName>
</protein>
<evidence type="ECO:0008006" key="4">
    <source>
        <dbReference type="Google" id="ProtNLM"/>
    </source>
</evidence>
<evidence type="ECO:0000313" key="2">
    <source>
        <dbReference type="EMBL" id="MFI0795788.1"/>
    </source>
</evidence>
<proteinExistence type="predicted"/>